<feature type="compositionally biased region" description="Basic residues" evidence="1">
    <location>
        <begin position="169"/>
        <end position="183"/>
    </location>
</feature>
<sequence length="363" mass="42410">MPSEDYMSDDYVANLLAKDAKDISIKYSALGLQALLPKRPTSKAARPNTRFLKNIIRETDNHNAALRAKEAEEARARARKLRDGSKVEKGTEDRDDRRQQSHYDAKDGKPVNGRRVHSSDEDDEKTKRRHEESRSHRSKRHRDDINTRRHRRHRNEDRHTSESDDDRAKRRHKHHHRSRRERSRARSEERPTRTDGQRRTRRRTRSPSRSRSRAKERSTKHRRPLRQRSASNSPPQNPPPSTAKPDPNPTPPRLHPYLRFLRPPHLSDRPPAPTPPHAPPSPRPRRPPRPTTTIDAHFAATYDPSTDLQPNSDTDNDWDQALEALRDRQRWKQLGAERLRAAGFGDVEVRKWEKGKEAGRRSN</sequence>
<feature type="compositionally biased region" description="Pro residues" evidence="1">
    <location>
        <begin position="270"/>
        <end position="282"/>
    </location>
</feature>
<dbReference type="Proteomes" id="UP000324767">
    <property type="component" value="Unassembled WGS sequence"/>
</dbReference>
<dbReference type="PANTHER" id="PTHR40132">
    <property type="entry name" value="PRE-MRNA-SPLICING FACTOR 38B"/>
    <property type="match status" value="1"/>
</dbReference>
<feature type="compositionally biased region" description="Polar residues" evidence="1">
    <location>
        <begin position="303"/>
        <end position="313"/>
    </location>
</feature>
<dbReference type="EMBL" id="VXIT01000014">
    <property type="protein sequence ID" value="KAA6408274.1"/>
    <property type="molecule type" value="Genomic_DNA"/>
</dbReference>
<feature type="compositionally biased region" description="Basic and acidic residues" evidence="1">
    <location>
        <begin position="154"/>
        <end position="168"/>
    </location>
</feature>
<feature type="compositionally biased region" description="Basic and acidic residues" evidence="1">
    <location>
        <begin position="58"/>
        <end position="109"/>
    </location>
</feature>
<reference evidence="2 3" key="1">
    <citation type="submission" date="2019-09" db="EMBL/GenBank/DDBJ databases">
        <title>The hologenome of the rock-dwelling lichen Lasallia pustulata.</title>
        <authorList>
            <person name="Greshake Tzovaras B."/>
            <person name="Segers F."/>
            <person name="Bicker A."/>
            <person name="Dal Grande F."/>
            <person name="Otte J."/>
            <person name="Hankeln T."/>
            <person name="Schmitt I."/>
            <person name="Ebersberger I."/>
        </authorList>
    </citation>
    <scope>NUCLEOTIDE SEQUENCE [LARGE SCALE GENOMIC DNA]</scope>
    <source>
        <strain evidence="2">A1-1</strain>
    </source>
</reference>
<organism evidence="2 3">
    <name type="scientific">Lasallia pustulata</name>
    <dbReference type="NCBI Taxonomy" id="136370"/>
    <lineage>
        <taxon>Eukaryota</taxon>
        <taxon>Fungi</taxon>
        <taxon>Dikarya</taxon>
        <taxon>Ascomycota</taxon>
        <taxon>Pezizomycotina</taxon>
        <taxon>Lecanoromycetes</taxon>
        <taxon>OSLEUM clade</taxon>
        <taxon>Umbilicariomycetidae</taxon>
        <taxon>Umbilicariales</taxon>
        <taxon>Umbilicariaceae</taxon>
        <taxon>Lasallia</taxon>
    </lineage>
</organism>
<dbReference type="AlphaFoldDB" id="A0A5M8PHL7"/>
<feature type="compositionally biased region" description="Pro residues" evidence="1">
    <location>
        <begin position="235"/>
        <end position="254"/>
    </location>
</feature>
<evidence type="ECO:0000313" key="3">
    <source>
        <dbReference type="Proteomes" id="UP000324767"/>
    </source>
</evidence>
<comment type="caution">
    <text evidence="2">The sequence shown here is derived from an EMBL/GenBank/DDBJ whole genome shotgun (WGS) entry which is preliminary data.</text>
</comment>
<dbReference type="PANTHER" id="PTHR40132:SF1">
    <property type="entry name" value="PRE-MRNA-SPLICING FACTOR 38B"/>
    <property type="match status" value="1"/>
</dbReference>
<feature type="compositionally biased region" description="Basic residues" evidence="1">
    <location>
        <begin position="199"/>
        <end position="226"/>
    </location>
</feature>
<evidence type="ECO:0000313" key="2">
    <source>
        <dbReference type="EMBL" id="KAA6408274.1"/>
    </source>
</evidence>
<feature type="region of interest" description="Disordered" evidence="1">
    <location>
        <begin position="58"/>
        <end position="317"/>
    </location>
</feature>
<proteinExistence type="predicted"/>
<feature type="compositionally biased region" description="Basic and acidic residues" evidence="1">
    <location>
        <begin position="124"/>
        <end position="147"/>
    </location>
</feature>
<accession>A0A5M8PHL7</accession>
<name>A0A5M8PHL7_9LECA</name>
<evidence type="ECO:0008006" key="4">
    <source>
        <dbReference type="Google" id="ProtNLM"/>
    </source>
</evidence>
<feature type="compositionally biased region" description="Basic and acidic residues" evidence="1">
    <location>
        <begin position="184"/>
        <end position="198"/>
    </location>
</feature>
<dbReference type="OrthoDB" id="2431475at2759"/>
<protein>
    <recommendedName>
        <fullName evidence="4">Pre-mRNA-splicing factor 38B</fullName>
    </recommendedName>
</protein>
<evidence type="ECO:0000256" key="1">
    <source>
        <dbReference type="SAM" id="MobiDB-lite"/>
    </source>
</evidence>
<gene>
    <name evidence="2" type="ORF">FRX48_08016</name>
</gene>